<feature type="transmembrane region" description="Helical" evidence="6">
    <location>
        <begin position="156"/>
        <end position="174"/>
    </location>
</feature>
<dbReference type="Proteomes" id="UP001617427">
    <property type="component" value="Unassembled WGS sequence"/>
</dbReference>
<dbReference type="RefSeq" id="WP_402702927.1">
    <property type="nucleotide sequence ID" value="NZ_JBIUZV010000015.1"/>
</dbReference>
<evidence type="ECO:0000256" key="2">
    <source>
        <dbReference type="ARBA" id="ARBA00022475"/>
    </source>
</evidence>
<evidence type="ECO:0000256" key="1">
    <source>
        <dbReference type="ARBA" id="ARBA00004651"/>
    </source>
</evidence>
<evidence type="ECO:0000313" key="8">
    <source>
        <dbReference type="Proteomes" id="UP001617427"/>
    </source>
</evidence>
<reference evidence="7 8" key="1">
    <citation type="submission" date="2024-10" db="EMBL/GenBank/DDBJ databases">
        <title>The Natural Products Discovery Center: Release of the First 8490 Sequenced Strains for Exploring Actinobacteria Biosynthetic Diversity.</title>
        <authorList>
            <person name="Kalkreuter E."/>
            <person name="Kautsar S.A."/>
            <person name="Yang D."/>
            <person name="Bader C.D."/>
            <person name="Teijaro C.N."/>
            <person name="Fluegel L."/>
            <person name="Davis C.M."/>
            <person name="Simpson J.R."/>
            <person name="Lauterbach L."/>
            <person name="Steele A.D."/>
            <person name="Gui C."/>
            <person name="Meng S."/>
            <person name="Li G."/>
            <person name="Viehrig K."/>
            <person name="Ye F."/>
            <person name="Su P."/>
            <person name="Kiefer A.F."/>
            <person name="Nichols A."/>
            <person name="Cepeda A.J."/>
            <person name="Yan W."/>
            <person name="Fan B."/>
            <person name="Jiang Y."/>
            <person name="Adhikari A."/>
            <person name="Zheng C.-J."/>
            <person name="Schuster L."/>
            <person name="Cowan T.M."/>
            <person name="Smanski M.J."/>
            <person name="Chevrette M.G."/>
            <person name="De Carvalho L.P.S."/>
            <person name="Shen B."/>
        </authorList>
    </citation>
    <scope>NUCLEOTIDE SEQUENCE [LARGE SCALE GENOMIC DNA]</scope>
    <source>
        <strain evidence="7 8">NPDC087045</strain>
    </source>
</reference>
<dbReference type="PANTHER" id="PTHR30086">
    <property type="entry name" value="ARGININE EXPORTER PROTEIN ARGO"/>
    <property type="match status" value="1"/>
</dbReference>
<organism evidence="7 8">
    <name type="scientific">Herbaspirillum chlorophenolicum</name>
    <dbReference type="NCBI Taxonomy" id="211589"/>
    <lineage>
        <taxon>Bacteria</taxon>
        <taxon>Pseudomonadati</taxon>
        <taxon>Pseudomonadota</taxon>
        <taxon>Betaproteobacteria</taxon>
        <taxon>Burkholderiales</taxon>
        <taxon>Oxalobacteraceae</taxon>
        <taxon>Herbaspirillum</taxon>
    </lineage>
</organism>
<proteinExistence type="predicted"/>
<accession>A0ABW8F460</accession>
<keyword evidence="2" id="KW-1003">Cell membrane</keyword>
<name>A0ABW8F460_9BURK</name>
<evidence type="ECO:0000256" key="6">
    <source>
        <dbReference type="SAM" id="Phobius"/>
    </source>
</evidence>
<evidence type="ECO:0000313" key="7">
    <source>
        <dbReference type="EMBL" id="MFJ3048087.1"/>
    </source>
</evidence>
<keyword evidence="5 6" id="KW-0472">Membrane</keyword>
<feature type="transmembrane region" description="Helical" evidence="6">
    <location>
        <begin position="106"/>
        <end position="125"/>
    </location>
</feature>
<dbReference type="InterPro" id="IPR001123">
    <property type="entry name" value="LeuE-type"/>
</dbReference>
<dbReference type="EMBL" id="JBIUZV010000015">
    <property type="protein sequence ID" value="MFJ3048087.1"/>
    <property type="molecule type" value="Genomic_DNA"/>
</dbReference>
<evidence type="ECO:0000256" key="3">
    <source>
        <dbReference type="ARBA" id="ARBA00022692"/>
    </source>
</evidence>
<feature type="transmembrane region" description="Helical" evidence="6">
    <location>
        <begin position="76"/>
        <end position="94"/>
    </location>
</feature>
<feature type="transmembrane region" description="Helical" evidence="6">
    <location>
        <begin position="132"/>
        <end position="150"/>
    </location>
</feature>
<dbReference type="Pfam" id="PF01810">
    <property type="entry name" value="LysE"/>
    <property type="match status" value="1"/>
</dbReference>
<protein>
    <submittedName>
        <fullName evidence="7">LysE family translocator</fullName>
    </submittedName>
</protein>
<keyword evidence="3 6" id="KW-0812">Transmembrane</keyword>
<keyword evidence="8" id="KW-1185">Reference proteome</keyword>
<comment type="caution">
    <text evidence="7">The sequence shown here is derived from an EMBL/GenBank/DDBJ whole genome shotgun (WGS) entry which is preliminary data.</text>
</comment>
<evidence type="ECO:0000256" key="4">
    <source>
        <dbReference type="ARBA" id="ARBA00022989"/>
    </source>
</evidence>
<evidence type="ECO:0000256" key="5">
    <source>
        <dbReference type="ARBA" id="ARBA00023136"/>
    </source>
</evidence>
<comment type="subcellular location">
    <subcellularLocation>
        <location evidence="1">Cell membrane</location>
        <topology evidence="1">Multi-pass membrane protein</topology>
    </subcellularLocation>
</comment>
<feature type="transmembrane region" description="Helical" evidence="6">
    <location>
        <begin position="42"/>
        <end position="64"/>
    </location>
</feature>
<keyword evidence="4 6" id="KW-1133">Transmembrane helix</keyword>
<gene>
    <name evidence="7" type="ORF">ACIPEN_19825</name>
</gene>
<sequence length="209" mass="22203">MLTSEFFLLASAHFLALASPGPDFLLLVRNSLRHGRRNGIGASLGIALANGLYIALALAGFSLLQQSPALLMAMKWAASIYLAWLGWLFMQSSLKPQALAGAEPAALRGYSGFVAGMGAGFLSAVLNPKNGIFYFGLFTLIVGAQTGFGLKLLYGLWMFAAVFVWDAMLVCAVSQRRAMAWLVRSLPMVERGAGLLLMVAAAALALSRA</sequence>
<dbReference type="PANTHER" id="PTHR30086:SF17">
    <property type="entry name" value="LYSE FAMILY TRANSLOCATOR"/>
    <property type="match status" value="1"/>
</dbReference>